<protein>
    <submittedName>
        <fullName evidence="1">Putative alpha beta hydrolase fold-containing protein</fullName>
    </submittedName>
</protein>
<organism evidence="1 2">
    <name type="scientific">Golovinomyces cichoracearum</name>
    <dbReference type="NCBI Taxonomy" id="62708"/>
    <lineage>
        <taxon>Eukaryota</taxon>
        <taxon>Fungi</taxon>
        <taxon>Dikarya</taxon>
        <taxon>Ascomycota</taxon>
        <taxon>Pezizomycotina</taxon>
        <taxon>Leotiomycetes</taxon>
        <taxon>Erysiphales</taxon>
        <taxon>Erysiphaceae</taxon>
        <taxon>Golovinomyces</taxon>
    </lineage>
</organism>
<dbReference type="AlphaFoldDB" id="A0A420IEC2"/>
<dbReference type="PANTHER" id="PTHR47381:SF3">
    <property type="entry name" value="ALPHA_BETA-HYDROLASES SUPERFAMILY PROTEIN"/>
    <property type="match status" value="1"/>
</dbReference>
<dbReference type="SUPFAM" id="SSF53474">
    <property type="entry name" value="alpha/beta-Hydrolases"/>
    <property type="match status" value="1"/>
</dbReference>
<comment type="caution">
    <text evidence="1">The sequence shown here is derived from an EMBL/GenBank/DDBJ whole genome shotgun (WGS) entry which is preliminary data.</text>
</comment>
<dbReference type="Gene3D" id="3.40.50.1820">
    <property type="entry name" value="alpha/beta hydrolase"/>
    <property type="match status" value="1"/>
</dbReference>
<sequence length="336" mass="37412">MTSPDLTSLCGISSDIFYIAGINIVVYGLDAVPKTSRTVSCLWLLHPRLQTKEAMARVASACISNWNSQPLSVENGLIAVSFDQRNHGSREVDPLANLSWRKGNERHAISFFLIEASIIHGTAVDTSLLIDHLDSYIFQEPDSPKIDHHLVLGVSLGGHSAWQVLLDDSRVYSGVIIIGCPDYTSLMSDRAQRSSRESAGPNFLGSSDFPKSLMEVVQKRDPRGIFFGFQEVTLDQSDADKKKLRDVLDSKLRNKRILLCSGKNDNLVPYRCAEAFLAFLKNASTRWYSDGNFHIEDRIYPGIGHTFSDDMLRDTVQFVIDTLNEGDREIPSGSKT</sequence>
<accession>A0A420IEC2</accession>
<dbReference type="GO" id="GO:0016787">
    <property type="term" value="F:hydrolase activity"/>
    <property type="evidence" value="ECO:0007669"/>
    <property type="project" value="UniProtKB-KW"/>
</dbReference>
<dbReference type="InterPro" id="IPR029058">
    <property type="entry name" value="AB_hydrolase_fold"/>
</dbReference>
<evidence type="ECO:0000313" key="1">
    <source>
        <dbReference type="EMBL" id="RKF72880.1"/>
    </source>
</evidence>
<keyword evidence="1" id="KW-0378">Hydrolase</keyword>
<dbReference type="Proteomes" id="UP000285326">
    <property type="component" value="Unassembled WGS sequence"/>
</dbReference>
<evidence type="ECO:0000313" key="2">
    <source>
        <dbReference type="Proteomes" id="UP000285326"/>
    </source>
</evidence>
<dbReference type="PANTHER" id="PTHR47381">
    <property type="entry name" value="ALPHA/BETA-HYDROLASES SUPERFAMILY PROTEIN"/>
    <property type="match status" value="1"/>
</dbReference>
<gene>
    <name evidence="1" type="ORF">GcM1_246089</name>
</gene>
<reference evidence="1 2" key="1">
    <citation type="journal article" date="2018" name="BMC Genomics">
        <title>Comparative genome analyses reveal sequence features reflecting distinct modes of host-adaptation between dicot and monocot powdery mildew.</title>
        <authorList>
            <person name="Wu Y."/>
            <person name="Ma X."/>
            <person name="Pan Z."/>
            <person name="Kale S.D."/>
            <person name="Song Y."/>
            <person name="King H."/>
            <person name="Zhang Q."/>
            <person name="Presley C."/>
            <person name="Deng X."/>
            <person name="Wei C.I."/>
            <person name="Xiao S."/>
        </authorList>
    </citation>
    <scope>NUCLEOTIDE SEQUENCE [LARGE SCALE GENOMIC DNA]</scope>
    <source>
        <strain evidence="1">UMSG1</strain>
    </source>
</reference>
<proteinExistence type="predicted"/>
<name>A0A420IEC2_9PEZI</name>
<dbReference type="EMBL" id="MCBS01024658">
    <property type="protein sequence ID" value="RKF72880.1"/>
    <property type="molecule type" value="Genomic_DNA"/>
</dbReference>